<dbReference type="Proteomes" id="UP000179270">
    <property type="component" value="Unassembled WGS sequence"/>
</dbReference>
<dbReference type="InterPro" id="IPR007016">
    <property type="entry name" value="O-antigen_ligase-rel_domated"/>
</dbReference>
<dbReference type="InterPro" id="IPR019734">
    <property type="entry name" value="TPR_rpt"/>
</dbReference>
<evidence type="ECO:0000256" key="5">
    <source>
        <dbReference type="PROSITE-ProRule" id="PRU00339"/>
    </source>
</evidence>
<sequence>MIDKILLLFYSLLFFTTPLLMSPFTSELFEFNKLIFIYLITLGVVFIWLLKMILNRKIIIKKTPFDIPILLFFASQIFSTFFSIDAHTSIFGYYGRFNGGLLSIISYIILYYGFVSNLKTPLIKLLKISLFSSLIVIIWGLSGKLGIDFSCLLFVGQIGNNCWTDQFRPAERMFSTLGQPNWLGAYLVINFFIGVFFLLNNVLVNKKTNLNYFVVGFYLLLNFSAILFTRSRSALFAVLFGIGLLLVYGLFKLKVLITKRERNLIGFILLLFFLAVLIFKTGIEKIDRFISFSAYYKATNSNASVESGKPKQSESDSGITTSADIRKIVWKGAIDLGLKYPIFGTGVETFAYSYYFTRPVGHNLTSEWDYLYNKAHNEYLNYLATTGFAGLISYLFFIISVLVYSWKNIKYQIANSKDTNQKSKIEDKSNELLIACLLISYITILITNFFGFSTTTINLFFYLIPAFFFILGEKQSTINNQQSTISKFPLKQKIMFLTILLTVIYLLFGLVRYYLADVKYSKGDNYSKLGDYQKAAQYLTEANNLKYDHVYEDKLSYVYANLAFAASYQKEKGIANKMIQTSDDLNKKSINESPSNVLYWKTRAKNYYLFYQVTLNSKDLEDAIYALQKARTLSSSDPKIPYSLAIFYSLLEEETKDANKKLQFQNLAMREIDQSINLKTDYRDGYFLKGQLLKKTGQSNEAKKTFNFILQNLNPTDSEVQKELESL</sequence>
<feature type="transmembrane region" description="Helical" evidence="6">
    <location>
        <begin position="234"/>
        <end position="251"/>
    </location>
</feature>
<dbReference type="PANTHER" id="PTHR37422:SF13">
    <property type="entry name" value="LIPOPOLYSACCHARIDE BIOSYNTHESIS PROTEIN PA4999-RELATED"/>
    <property type="match status" value="1"/>
</dbReference>
<feature type="transmembrane region" description="Helical" evidence="6">
    <location>
        <begin position="210"/>
        <end position="228"/>
    </location>
</feature>
<reference evidence="8 9" key="1">
    <citation type="journal article" date="2016" name="Nat. Commun.">
        <title>Thousands of microbial genomes shed light on interconnected biogeochemical processes in an aquifer system.</title>
        <authorList>
            <person name="Anantharaman K."/>
            <person name="Brown C.T."/>
            <person name="Hug L.A."/>
            <person name="Sharon I."/>
            <person name="Castelle C.J."/>
            <person name="Probst A.J."/>
            <person name="Thomas B.C."/>
            <person name="Singh A."/>
            <person name="Wilkins M.J."/>
            <person name="Karaoz U."/>
            <person name="Brodie E.L."/>
            <person name="Williams K.H."/>
            <person name="Hubbard S.S."/>
            <person name="Banfield J.F."/>
        </authorList>
    </citation>
    <scope>NUCLEOTIDE SEQUENCE [LARGE SCALE GENOMIC DNA]</scope>
</reference>
<accession>A0A1F7I8F6</accession>
<dbReference type="PANTHER" id="PTHR37422">
    <property type="entry name" value="TEICHURONIC ACID BIOSYNTHESIS PROTEIN TUAE"/>
    <property type="match status" value="1"/>
</dbReference>
<feature type="domain" description="O-antigen ligase-related" evidence="7">
    <location>
        <begin position="218"/>
        <end position="395"/>
    </location>
</feature>
<dbReference type="Gene3D" id="1.25.40.10">
    <property type="entry name" value="Tetratricopeptide repeat domain"/>
    <property type="match status" value="2"/>
</dbReference>
<evidence type="ECO:0000313" key="9">
    <source>
        <dbReference type="Proteomes" id="UP000179270"/>
    </source>
</evidence>
<comment type="subcellular location">
    <subcellularLocation>
        <location evidence="1">Membrane</location>
        <topology evidence="1">Multi-pass membrane protein</topology>
    </subcellularLocation>
</comment>
<dbReference type="PROSITE" id="PS50005">
    <property type="entry name" value="TPR"/>
    <property type="match status" value="1"/>
</dbReference>
<dbReference type="Pfam" id="PF13181">
    <property type="entry name" value="TPR_8"/>
    <property type="match status" value="2"/>
</dbReference>
<comment type="caution">
    <text evidence="8">The sequence shown here is derived from an EMBL/GenBank/DDBJ whole genome shotgun (WGS) entry which is preliminary data.</text>
</comment>
<keyword evidence="3 6" id="KW-1133">Transmembrane helix</keyword>
<evidence type="ECO:0000256" key="4">
    <source>
        <dbReference type="ARBA" id="ARBA00023136"/>
    </source>
</evidence>
<feature type="transmembrane region" description="Helical" evidence="6">
    <location>
        <begin position="494"/>
        <end position="515"/>
    </location>
</feature>
<dbReference type="InterPro" id="IPR051533">
    <property type="entry name" value="WaaL-like"/>
</dbReference>
<protein>
    <recommendedName>
        <fullName evidence="7">O-antigen ligase-related domain-containing protein</fullName>
    </recommendedName>
</protein>
<dbReference type="EMBL" id="MGAF01000046">
    <property type="protein sequence ID" value="OGK39643.1"/>
    <property type="molecule type" value="Genomic_DNA"/>
</dbReference>
<keyword evidence="4 6" id="KW-0472">Membrane</keyword>
<keyword evidence="5" id="KW-0802">TPR repeat</keyword>
<evidence type="ECO:0000259" key="7">
    <source>
        <dbReference type="Pfam" id="PF04932"/>
    </source>
</evidence>
<feature type="transmembrane region" description="Helical" evidence="6">
    <location>
        <begin position="90"/>
        <end position="113"/>
    </location>
</feature>
<feature type="transmembrane region" description="Helical" evidence="6">
    <location>
        <begin position="379"/>
        <end position="404"/>
    </location>
</feature>
<dbReference type="Pfam" id="PF04932">
    <property type="entry name" value="Wzy_C"/>
    <property type="match status" value="1"/>
</dbReference>
<feature type="transmembrane region" description="Helical" evidence="6">
    <location>
        <begin position="263"/>
        <end position="283"/>
    </location>
</feature>
<evidence type="ECO:0000256" key="3">
    <source>
        <dbReference type="ARBA" id="ARBA00022989"/>
    </source>
</evidence>
<feature type="transmembrane region" description="Helical" evidence="6">
    <location>
        <begin position="125"/>
        <end position="142"/>
    </location>
</feature>
<feature type="repeat" description="TPR" evidence="5">
    <location>
        <begin position="516"/>
        <end position="549"/>
    </location>
</feature>
<dbReference type="GO" id="GO:0016020">
    <property type="term" value="C:membrane"/>
    <property type="evidence" value="ECO:0007669"/>
    <property type="project" value="UniProtKB-SubCell"/>
</dbReference>
<feature type="transmembrane region" description="Helical" evidence="6">
    <location>
        <begin position="65"/>
        <end position="84"/>
    </location>
</feature>
<gene>
    <name evidence="8" type="ORF">A3A74_07710</name>
</gene>
<feature type="transmembrane region" description="Helical" evidence="6">
    <location>
        <begin position="183"/>
        <end position="203"/>
    </location>
</feature>
<evidence type="ECO:0000256" key="6">
    <source>
        <dbReference type="SAM" id="Phobius"/>
    </source>
</evidence>
<dbReference type="STRING" id="1802055.A3A74_07710"/>
<evidence type="ECO:0000313" key="8">
    <source>
        <dbReference type="EMBL" id="OGK39643.1"/>
    </source>
</evidence>
<evidence type="ECO:0000256" key="2">
    <source>
        <dbReference type="ARBA" id="ARBA00022692"/>
    </source>
</evidence>
<dbReference type="InterPro" id="IPR011990">
    <property type="entry name" value="TPR-like_helical_dom_sf"/>
</dbReference>
<dbReference type="AlphaFoldDB" id="A0A1F7I8F6"/>
<feature type="transmembrane region" description="Helical" evidence="6">
    <location>
        <begin position="456"/>
        <end position="473"/>
    </location>
</feature>
<keyword evidence="2 6" id="KW-0812">Transmembrane</keyword>
<proteinExistence type="predicted"/>
<evidence type="ECO:0000256" key="1">
    <source>
        <dbReference type="ARBA" id="ARBA00004141"/>
    </source>
</evidence>
<organism evidence="8 9">
    <name type="scientific">Candidatus Roizmanbacteria bacterium RIFCSPLOWO2_01_FULL_35_13</name>
    <dbReference type="NCBI Taxonomy" id="1802055"/>
    <lineage>
        <taxon>Bacteria</taxon>
        <taxon>Candidatus Roizmaniibacteriota</taxon>
    </lineage>
</organism>
<dbReference type="SUPFAM" id="SSF48452">
    <property type="entry name" value="TPR-like"/>
    <property type="match status" value="1"/>
</dbReference>
<feature type="transmembrane region" description="Helical" evidence="6">
    <location>
        <begin position="31"/>
        <end position="53"/>
    </location>
</feature>
<name>A0A1F7I8F6_9BACT</name>
<feature type="transmembrane region" description="Helical" evidence="6">
    <location>
        <begin position="432"/>
        <end position="450"/>
    </location>
</feature>